<gene>
    <name evidence="1" type="ORF">CCACVL1_08487</name>
</gene>
<comment type="caution">
    <text evidence="1">The sequence shown here is derived from an EMBL/GenBank/DDBJ whole genome shotgun (WGS) entry which is preliminary data.</text>
</comment>
<dbReference type="AlphaFoldDB" id="A0A1R3J0G0"/>
<reference evidence="1 2" key="1">
    <citation type="submission" date="2013-09" db="EMBL/GenBank/DDBJ databases">
        <title>Corchorus capsularis genome sequencing.</title>
        <authorList>
            <person name="Alam M."/>
            <person name="Haque M.S."/>
            <person name="Islam M.S."/>
            <person name="Emdad E.M."/>
            <person name="Islam M.M."/>
            <person name="Ahmed B."/>
            <person name="Halim A."/>
            <person name="Hossen Q.M.M."/>
            <person name="Hossain M.Z."/>
            <person name="Ahmed R."/>
            <person name="Khan M.M."/>
            <person name="Islam R."/>
            <person name="Rashid M.M."/>
            <person name="Khan S.A."/>
            <person name="Rahman M.S."/>
            <person name="Alam M."/>
        </authorList>
    </citation>
    <scope>NUCLEOTIDE SEQUENCE [LARGE SCALE GENOMIC DNA]</scope>
    <source>
        <strain evidence="2">cv. CVL-1</strain>
        <tissue evidence="1">Whole seedling</tissue>
    </source>
</reference>
<keyword evidence="2" id="KW-1185">Reference proteome</keyword>
<accession>A0A1R3J0G0</accession>
<sequence length="226" mass="24950">MVTDRTELLDDNFLLLSRKECRVLHSKIDKERGLTSDYATLNKAKDDDDDTFEVFKMQVQKEIEDLKVAKCEEKDTELATVVADASDIAKELVDEARADLLKLIKEAHPGLDLSAFEVAVVGGEKGTPSQAYVEEDEAVVSDKGIEVMELLVHHIVIPSLKQAFTTDELFDVSQGDIAHCKEIGDQFFAEEADTAILPTAAVDQPVVPFQVQGDAQDKPQDEEDAS</sequence>
<protein>
    <submittedName>
        <fullName evidence="1">Uncharacterized protein</fullName>
    </submittedName>
</protein>
<dbReference type="EMBL" id="AWWV01009034">
    <property type="protein sequence ID" value="OMO88280.1"/>
    <property type="molecule type" value="Genomic_DNA"/>
</dbReference>
<organism evidence="1 2">
    <name type="scientific">Corchorus capsularis</name>
    <name type="common">Jute</name>
    <dbReference type="NCBI Taxonomy" id="210143"/>
    <lineage>
        <taxon>Eukaryota</taxon>
        <taxon>Viridiplantae</taxon>
        <taxon>Streptophyta</taxon>
        <taxon>Embryophyta</taxon>
        <taxon>Tracheophyta</taxon>
        <taxon>Spermatophyta</taxon>
        <taxon>Magnoliopsida</taxon>
        <taxon>eudicotyledons</taxon>
        <taxon>Gunneridae</taxon>
        <taxon>Pentapetalae</taxon>
        <taxon>rosids</taxon>
        <taxon>malvids</taxon>
        <taxon>Malvales</taxon>
        <taxon>Malvaceae</taxon>
        <taxon>Grewioideae</taxon>
        <taxon>Apeibeae</taxon>
        <taxon>Corchorus</taxon>
    </lineage>
</organism>
<name>A0A1R3J0G0_COCAP</name>
<dbReference type="Proteomes" id="UP000188268">
    <property type="component" value="Unassembled WGS sequence"/>
</dbReference>
<evidence type="ECO:0000313" key="2">
    <source>
        <dbReference type="Proteomes" id="UP000188268"/>
    </source>
</evidence>
<dbReference type="Gramene" id="OMO88280">
    <property type="protein sequence ID" value="OMO88280"/>
    <property type="gene ID" value="CCACVL1_08487"/>
</dbReference>
<proteinExistence type="predicted"/>
<evidence type="ECO:0000313" key="1">
    <source>
        <dbReference type="EMBL" id="OMO88280.1"/>
    </source>
</evidence>